<evidence type="ECO:0000256" key="15">
    <source>
        <dbReference type="PIRSR" id="PIRSR000130-2"/>
    </source>
</evidence>
<comment type="caution">
    <text evidence="13">Lacks conserved residue(s) required for the propagation of feature annotation.</text>
</comment>
<dbReference type="Gene3D" id="3.20.20.70">
    <property type="entry name" value="Aldolase class I"/>
    <property type="match status" value="1"/>
</dbReference>
<evidence type="ECO:0000256" key="19">
    <source>
        <dbReference type="RuleBase" id="RU003927"/>
    </source>
</evidence>
<feature type="binding site" evidence="13">
    <location>
        <position position="473"/>
    </location>
    <ligand>
        <name>K(+)</name>
        <dbReference type="ChEBI" id="CHEBI:29103"/>
        <note>ligand shared between two tetrameric partners</note>
    </ligand>
</feature>
<feature type="binding site" evidence="13 16">
    <location>
        <begin position="304"/>
        <end position="306"/>
    </location>
    <ligand>
        <name>NAD(+)</name>
        <dbReference type="ChEBI" id="CHEBI:57540"/>
    </ligand>
</feature>
<comment type="activity regulation">
    <text evidence="13">Mycophenolic acid (MPA) is a non-competitive inhibitor that prevents formation of the closed enzyme conformation by binding to the same site as the amobile flap. In contrast, mizoribine monophosphate (MZP) is a competitive inhibitor that induces the closed conformation. MPA is a potent inhibitor of mammalian IMPDHs but a poor inhibitor of the bacterial enzymes. MZP is a more potent inhibitor of bacterial IMPDH.</text>
</comment>
<dbReference type="Proteomes" id="UP000823915">
    <property type="component" value="Unassembled WGS sequence"/>
</dbReference>
<feature type="domain" description="CBS" evidence="21">
    <location>
        <begin position="99"/>
        <end position="154"/>
    </location>
</feature>
<evidence type="ECO:0000256" key="5">
    <source>
        <dbReference type="ARBA" id="ARBA00022737"/>
    </source>
</evidence>
<reference evidence="22" key="1">
    <citation type="journal article" date="2021" name="PeerJ">
        <title>Extensive microbial diversity within the chicken gut microbiome revealed by metagenomics and culture.</title>
        <authorList>
            <person name="Gilroy R."/>
            <person name="Ravi A."/>
            <person name="Getino M."/>
            <person name="Pursley I."/>
            <person name="Horton D.L."/>
            <person name="Alikhan N.F."/>
            <person name="Baker D."/>
            <person name="Gharbi K."/>
            <person name="Hall N."/>
            <person name="Watson M."/>
            <person name="Adriaenssens E.M."/>
            <person name="Foster-Nyarko E."/>
            <person name="Jarju S."/>
            <person name="Secka A."/>
            <person name="Antonio M."/>
            <person name="Oren A."/>
            <person name="Chaudhuri R.R."/>
            <person name="La Ragione R."/>
            <person name="Hildebrand F."/>
            <person name="Pallen M.J."/>
        </authorList>
    </citation>
    <scope>NUCLEOTIDE SEQUENCE</scope>
    <source>
        <strain evidence="22">1282</strain>
    </source>
</reference>
<feature type="binding site" evidence="13 15">
    <location>
        <begin position="391"/>
        <end position="395"/>
    </location>
    <ligand>
        <name>IMP</name>
        <dbReference type="ChEBI" id="CHEBI:58053"/>
    </ligand>
</feature>
<dbReference type="Pfam" id="PF00571">
    <property type="entry name" value="CBS"/>
    <property type="match status" value="2"/>
</dbReference>
<evidence type="ECO:0000256" key="11">
    <source>
        <dbReference type="ARBA" id="ARBA00023122"/>
    </source>
</evidence>
<keyword evidence="5" id="KW-0677">Repeat</keyword>
<keyword evidence="7 13" id="KW-0658">Purine biosynthesis</keyword>
<evidence type="ECO:0000256" key="9">
    <source>
        <dbReference type="ARBA" id="ARBA00023002"/>
    </source>
</evidence>
<keyword evidence="8 13" id="KW-0630">Potassium</keyword>
<dbReference type="InterPro" id="IPR046342">
    <property type="entry name" value="CBS_dom_sf"/>
</dbReference>
<dbReference type="GO" id="GO:0003938">
    <property type="term" value="F:IMP dehydrogenase activity"/>
    <property type="evidence" value="ECO:0007669"/>
    <property type="project" value="UniProtKB-UniRule"/>
</dbReference>
<evidence type="ECO:0000313" key="23">
    <source>
        <dbReference type="Proteomes" id="UP000823915"/>
    </source>
</evidence>
<sequence>MLNMKYEDKFVKEGLTFDDVLLIPAESNVLPSQVDFSTQLTKTIRLNAPLLTAAMDTVTESDMAIAIAREGGIGIIHKNMTIERQADQVDRVKRSENGVIVNPFFLSPDNLVREADEIMGRFKISGVPICQDGILVGIITNRDMRFMEGDDFDQPIKNVMTKENLVTAPVGTTLKEAQGILRKHRIEKLPLVDDQMHLKGLITIKDIEKAVRYPNSARDKGGRLLCGAAIGATKDVLDRVAALVEAQVDVVTLDSAHGHNNGVLDAVRLVKKHYPDLQVIAGNVATAEGTKALIDAGADCVKVGIGPGSICTTRVVAGIGVPQITAVYDAATEASKHGIPVIADGGIKYSGDIVKALAAGGAAVMLGSMVAGCAEAPGEYELYQGRQFKVYRGMGSLGAMAKGSGDRYFQGEQKKFVPEGVEGRVPFKGPLADTVFQLLGGLRAGMGYTGCANIQELHDKAQFVKITGAGLRESHPHDIQITKEAPNYTYHA</sequence>
<dbReference type="FunFam" id="3.20.20.70:FF:000003">
    <property type="entry name" value="GMP reductase"/>
    <property type="match status" value="1"/>
</dbReference>
<dbReference type="InterPro" id="IPR013785">
    <property type="entry name" value="Aldolase_TIM"/>
</dbReference>
<protein>
    <recommendedName>
        <fullName evidence="13 20">Inosine-5'-monophosphate dehydrogenase</fullName>
        <shortName evidence="13">IMP dehydrogenase</shortName>
        <shortName evidence="13">IMPD</shortName>
        <shortName evidence="13">IMPDH</shortName>
        <ecNumber evidence="13 20">1.1.1.205</ecNumber>
    </recommendedName>
</protein>
<evidence type="ECO:0000259" key="21">
    <source>
        <dbReference type="PROSITE" id="PS51371"/>
    </source>
</evidence>
<dbReference type="PANTHER" id="PTHR11911:SF111">
    <property type="entry name" value="INOSINE-5'-MONOPHOSPHATE DEHYDROGENASE"/>
    <property type="match status" value="1"/>
</dbReference>
<comment type="pathway">
    <text evidence="13 20">Purine metabolism; XMP biosynthesis via de novo pathway; XMP from IMP: step 1/1.</text>
</comment>
<dbReference type="GO" id="GO:0006177">
    <property type="term" value="P:GMP biosynthetic process"/>
    <property type="evidence" value="ECO:0007669"/>
    <property type="project" value="UniProtKB-UniRule"/>
</dbReference>
<evidence type="ECO:0000256" key="2">
    <source>
        <dbReference type="ARBA" id="ARBA00005502"/>
    </source>
</evidence>
<evidence type="ECO:0000256" key="12">
    <source>
        <dbReference type="ARBA" id="ARBA00048028"/>
    </source>
</evidence>
<evidence type="ECO:0000256" key="14">
    <source>
        <dbReference type="PIRSR" id="PIRSR000130-1"/>
    </source>
</evidence>
<evidence type="ECO:0000256" key="13">
    <source>
        <dbReference type="HAMAP-Rule" id="MF_01964"/>
    </source>
</evidence>
<feature type="active site" description="Thioimidate intermediate" evidence="13 14">
    <location>
        <position position="311"/>
    </location>
</feature>
<comment type="subunit">
    <text evidence="3 13">Homotetramer.</text>
</comment>
<accession>A0A9D1YDY2</accession>
<dbReference type="CDD" id="cd04601">
    <property type="entry name" value="CBS_pair_IMPDH"/>
    <property type="match status" value="1"/>
</dbReference>
<feature type="binding site" description="in other chain" evidence="13 17">
    <location>
        <position position="311"/>
    </location>
    <ligand>
        <name>K(+)</name>
        <dbReference type="ChEBI" id="CHEBI:29103"/>
        <note>ligand shared between two tetrameric partners</note>
    </ligand>
</feature>
<comment type="catalytic activity">
    <reaction evidence="12 13 20">
        <text>IMP + NAD(+) + H2O = XMP + NADH + H(+)</text>
        <dbReference type="Rhea" id="RHEA:11708"/>
        <dbReference type="ChEBI" id="CHEBI:15377"/>
        <dbReference type="ChEBI" id="CHEBI:15378"/>
        <dbReference type="ChEBI" id="CHEBI:57464"/>
        <dbReference type="ChEBI" id="CHEBI:57540"/>
        <dbReference type="ChEBI" id="CHEBI:57945"/>
        <dbReference type="ChEBI" id="CHEBI:58053"/>
        <dbReference type="EC" id="1.1.1.205"/>
    </reaction>
</comment>
<keyword evidence="10 13" id="KW-0520">NAD</keyword>
<dbReference type="InterPro" id="IPR015875">
    <property type="entry name" value="IMP_DH/GMP_Rdtase_CS"/>
</dbReference>
<feature type="binding site" description="in other chain" evidence="13 17">
    <location>
        <position position="308"/>
    </location>
    <ligand>
        <name>K(+)</name>
        <dbReference type="ChEBI" id="CHEBI:29103"/>
        <note>ligand shared between two tetrameric partners</note>
    </ligand>
</feature>
<evidence type="ECO:0000256" key="17">
    <source>
        <dbReference type="PIRSR" id="PIRSR000130-4"/>
    </source>
</evidence>
<proteinExistence type="inferred from homology"/>
<organism evidence="22 23">
    <name type="scientific">Candidatus Acutalibacter pullistercoris</name>
    <dbReference type="NCBI Taxonomy" id="2838418"/>
    <lineage>
        <taxon>Bacteria</taxon>
        <taxon>Bacillati</taxon>
        <taxon>Bacillota</taxon>
        <taxon>Clostridia</taxon>
        <taxon>Eubacteriales</taxon>
        <taxon>Acutalibacteraceae</taxon>
        <taxon>Acutalibacter</taxon>
    </lineage>
</organism>
<evidence type="ECO:0000256" key="4">
    <source>
        <dbReference type="ARBA" id="ARBA00022723"/>
    </source>
</evidence>
<evidence type="ECO:0000256" key="18">
    <source>
        <dbReference type="PROSITE-ProRule" id="PRU00703"/>
    </source>
</evidence>
<feature type="binding site" evidence="13 15">
    <location>
        <begin position="344"/>
        <end position="346"/>
    </location>
    <ligand>
        <name>IMP</name>
        <dbReference type="ChEBI" id="CHEBI:58053"/>
    </ligand>
</feature>
<keyword evidence="9 13" id="KW-0560">Oxidoreductase</keyword>
<evidence type="ECO:0000313" key="22">
    <source>
        <dbReference type="EMBL" id="HIY26960.1"/>
    </source>
</evidence>
<feature type="binding site" evidence="13 15">
    <location>
        <position position="309"/>
    </location>
    <ligand>
        <name>IMP</name>
        <dbReference type="ChEBI" id="CHEBI:58053"/>
    </ligand>
</feature>
<dbReference type="CDD" id="cd00381">
    <property type="entry name" value="IMPDH"/>
    <property type="match status" value="1"/>
</dbReference>
<dbReference type="SUPFAM" id="SSF51412">
    <property type="entry name" value="Inosine monophosphate dehydrogenase (IMPDH)"/>
    <property type="match status" value="1"/>
</dbReference>
<dbReference type="SMART" id="SM01240">
    <property type="entry name" value="IMPDH"/>
    <property type="match status" value="1"/>
</dbReference>
<comment type="function">
    <text evidence="13">Catalyzes the conversion of inosine 5'-phosphate (IMP) to xanthosine 5'-phosphate (XMP), the first committed and rate-limiting step in the de novo synthesis of guanine nucleotides, and therefore plays an important role in the regulation of cell growth.</text>
</comment>
<feature type="binding site" evidence="16">
    <location>
        <begin position="254"/>
        <end position="256"/>
    </location>
    <ligand>
        <name>NAD(+)</name>
        <dbReference type="ChEBI" id="CHEBI:57540"/>
    </ligand>
</feature>
<name>A0A9D1YDY2_9FIRM</name>
<dbReference type="HAMAP" id="MF_01964">
    <property type="entry name" value="IMPDH"/>
    <property type="match status" value="1"/>
</dbReference>
<evidence type="ECO:0000256" key="7">
    <source>
        <dbReference type="ARBA" id="ARBA00022755"/>
    </source>
</evidence>
<keyword evidence="11 18" id="KW-0129">CBS domain</keyword>
<feature type="binding site" evidence="13">
    <location>
        <position position="254"/>
    </location>
    <ligand>
        <name>NAD(+)</name>
        <dbReference type="ChEBI" id="CHEBI:57540"/>
    </ligand>
</feature>
<evidence type="ECO:0000256" key="1">
    <source>
        <dbReference type="ARBA" id="ARBA00001958"/>
    </source>
</evidence>
<evidence type="ECO:0000256" key="6">
    <source>
        <dbReference type="ARBA" id="ARBA00022749"/>
    </source>
</evidence>
<feature type="binding site" evidence="13 15">
    <location>
        <begin position="367"/>
        <end position="368"/>
    </location>
    <ligand>
        <name>IMP</name>
        <dbReference type="ChEBI" id="CHEBI:58053"/>
    </ligand>
</feature>
<reference evidence="22" key="2">
    <citation type="submission" date="2021-04" db="EMBL/GenBank/DDBJ databases">
        <authorList>
            <person name="Gilroy R."/>
        </authorList>
    </citation>
    <scope>NUCLEOTIDE SEQUENCE</scope>
    <source>
        <strain evidence="22">1282</strain>
    </source>
</reference>
<comment type="similarity">
    <text evidence="2 13 19">Belongs to the IMPDH/GMPR family.</text>
</comment>
<keyword evidence="4 13" id="KW-0479">Metal-binding</keyword>
<dbReference type="GO" id="GO:0006183">
    <property type="term" value="P:GTP biosynthetic process"/>
    <property type="evidence" value="ECO:0007669"/>
    <property type="project" value="TreeGrafter"/>
</dbReference>
<feature type="active site" description="Proton acceptor" evidence="13 14">
    <location>
        <position position="407"/>
    </location>
</feature>
<dbReference type="SMART" id="SM00116">
    <property type="entry name" value="CBS"/>
    <property type="match status" value="2"/>
</dbReference>
<feature type="binding site" evidence="13 15">
    <location>
        <position position="419"/>
    </location>
    <ligand>
        <name>IMP</name>
        <dbReference type="ChEBI" id="CHEBI:58053"/>
    </ligand>
</feature>
<gene>
    <name evidence="13 22" type="primary">guaB</name>
    <name evidence="22" type="ORF">H9838_07305</name>
</gene>
<comment type="caution">
    <text evidence="22">The sequence shown here is derived from an EMBL/GenBank/DDBJ whole genome shotgun (WGS) entry which is preliminary data.</text>
</comment>
<dbReference type="Pfam" id="PF00478">
    <property type="entry name" value="IMPDH"/>
    <property type="match status" value="1"/>
</dbReference>
<dbReference type="InterPro" id="IPR001093">
    <property type="entry name" value="IMP_DH_GMPRt"/>
</dbReference>
<dbReference type="SUPFAM" id="SSF54631">
    <property type="entry name" value="CBS-domain pair"/>
    <property type="match status" value="1"/>
</dbReference>
<dbReference type="GO" id="GO:0046872">
    <property type="term" value="F:metal ion binding"/>
    <property type="evidence" value="ECO:0007669"/>
    <property type="project" value="UniProtKB-UniRule"/>
</dbReference>
<dbReference type="PROSITE" id="PS51371">
    <property type="entry name" value="CBS"/>
    <property type="match status" value="2"/>
</dbReference>
<dbReference type="AlphaFoldDB" id="A0A9D1YDY2"/>
<evidence type="ECO:0000256" key="16">
    <source>
        <dbReference type="PIRSR" id="PIRSR000130-3"/>
    </source>
</evidence>
<evidence type="ECO:0000256" key="20">
    <source>
        <dbReference type="RuleBase" id="RU003928"/>
    </source>
</evidence>
<evidence type="ECO:0000256" key="8">
    <source>
        <dbReference type="ARBA" id="ARBA00022958"/>
    </source>
</evidence>
<feature type="binding site" evidence="13">
    <location>
        <position position="474"/>
    </location>
    <ligand>
        <name>K(+)</name>
        <dbReference type="ChEBI" id="CHEBI:29103"/>
        <note>ligand shared between two tetrameric partners</note>
    </ligand>
</feature>
<comment type="cofactor">
    <cofactor evidence="1 13">
        <name>K(+)</name>
        <dbReference type="ChEBI" id="CHEBI:29103"/>
    </cofactor>
</comment>
<dbReference type="InterPro" id="IPR005990">
    <property type="entry name" value="IMP_DH"/>
</dbReference>
<dbReference type="PROSITE" id="PS00487">
    <property type="entry name" value="IMP_DH_GMP_RED"/>
    <property type="match status" value="1"/>
</dbReference>
<evidence type="ECO:0000256" key="3">
    <source>
        <dbReference type="ARBA" id="ARBA00011881"/>
    </source>
</evidence>
<dbReference type="InterPro" id="IPR000644">
    <property type="entry name" value="CBS_dom"/>
</dbReference>
<dbReference type="GO" id="GO:0000166">
    <property type="term" value="F:nucleotide binding"/>
    <property type="evidence" value="ECO:0007669"/>
    <property type="project" value="UniProtKB-UniRule"/>
</dbReference>
<evidence type="ECO:0000256" key="10">
    <source>
        <dbReference type="ARBA" id="ARBA00023027"/>
    </source>
</evidence>
<feature type="binding site" description="in other chain" evidence="13 17">
    <location>
        <position position="306"/>
    </location>
    <ligand>
        <name>K(+)</name>
        <dbReference type="ChEBI" id="CHEBI:29103"/>
        <note>ligand shared between two tetrameric partners</note>
    </ligand>
</feature>
<dbReference type="EMBL" id="DXDU01000117">
    <property type="protein sequence ID" value="HIY26960.1"/>
    <property type="molecule type" value="Genomic_DNA"/>
</dbReference>
<feature type="domain" description="CBS" evidence="21">
    <location>
        <begin position="160"/>
        <end position="218"/>
    </location>
</feature>
<dbReference type="NCBIfam" id="TIGR01302">
    <property type="entry name" value="IMP_dehydrog"/>
    <property type="match status" value="1"/>
</dbReference>
<dbReference type="EC" id="1.1.1.205" evidence="13 20"/>
<dbReference type="PIRSF" id="PIRSF000130">
    <property type="entry name" value="IMPDH"/>
    <property type="match status" value="1"/>
</dbReference>
<feature type="binding site" evidence="13">
    <location>
        <position position="475"/>
    </location>
    <ligand>
        <name>K(+)</name>
        <dbReference type="ChEBI" id="CHEBI:29103"/>
        <note>ligand shared between two tetrameric partners</note>
    </ligand>
</feature>
<dbReference type="PANTHER" id="PTHR11911">
    <property type="entry name" value="INOSINE-5-MONOPHOSPHATE DEHYDROGENASE RELATED"/>
    <property type="match status" value="1"/>
</dbReference>
<keyword evidence="6 13" id="KW-0332">GMP biosynthesis</keyword>